<dbReference type="SUPFAM" id="SSF49503">
    <property type="entry name" value="Cupredoxins"/>
    <property type="match status" value="1"/>
</dbReference>
<feature type="transmembrane region" description="Helical" evidence="16">
    <location>
        <begin position="27"/>
        <end position="50"/>
    </location>
</feature>
<dbReference type="InterPro" id="IPR002429">
    <property type="entry name" value="CcO_II-like_C"/>
</dbReference>
<evidence type="ECO:0000256" key="10">
    <source>
        <dbReference type="ARBA" id="ARBA00022982"/>
    </source>
</evidence>
<dbReference type="EMBL" id="KM373202">
    <property type="protein sequence ID" value="AJC10825.1"/>
    <property type="molecule type" value="Genomic_DNA"/>
</dbReference>
<keyword evidence="9" id="KW-1278">Translocase</keyword>
<name>A0A0B4U5G3_MACBL</name>
<dbReference type="AlphaFoldDB" id="A0A0B4U5G3"/>
<protein>
    <recommendedName>
        <fullName evidence="3 15">Cytochrome c oxidase subunit 2</fullName>
    </recommendedName>
</protein>
<comment type="function">
    <text evidence="15">Component of the cytochrome c oxidase, the last enzyme in the mitochondrial electron transport chain which drives oxidative phosphorylation. The respiratory chain contains 3 multisubunit complexes succinate dehydrogenase (complex II, CII), ubiquinol-cytochrome c oxidoreductase (cytochrome b-c1 complex, complex III, CIII) and cytochrome c oxidase (complex IV, CIV), that cooperate to transfer electrons derived from NADH and succinate to molecular oxygen, creating an electrochemical gradient over the inner membrane that drives transmembrane transport and the ATP synthase. Cytochrome c oxidase is the component of the respiratory chain that catalyzes the reduction of oxygen to water. Electrons originating from reduced cytochrome c in the intermembrane space (IMS) are transferred via the dinuclear copper A center (CU(A)) of subunit 2 and heme A of subunit 1 to the active site in subunit 1, a binuclear center (BNC) formed by heme A3 and copper B (CU(B)). The BNC reduces molecular oxygen to 2 water molecules using 4 electrons from cytochrome c in the IMS and 4 protons from the mitochondrial matrix.</text>
</comment>
<evidence type="ECO:0000256" key="13">
    <source>
        <dbReference type="ARBA" id="ARBA00023136"/>
    </source>
</evidence>
<keyword evidence="5 15" id="KW-0679">Respiratory chain</keyword>
<comment type="subcellular location">
    <subcellularLocation>
        <location evidence="1">Membrane</location>
        <topology evidence="1">Multi-pass membrane protein</topology>
    </subcellularLocation>
    <subcellularLocation>
        <location evidence="15">Mitochondrion inner membrane</location>
        <topology evidence="15">Multi-pass membrane protein</topology>
    </subcellularLocation>
</comment>
<evidence type="ECO:0000313" key="23">
    <source>
        <dbReference type="EMBL" id="AJC10851.1"/>
    </source>
</evidence>
<evidence type="ECO:0000256" key="12">
    <source>
        <dbReference type="ARBA" id="ARBA00023008"/>
    </source>
</evidence>
<geneLocation type="mitochondrion" evidence="19"/>
<keyword evidence="15 19" id="KW-0496">Mitochondrion</keyword>
<dbReference type="PROSITE" id="PS50857">
    <property type="entry name" value="COX2_CUA"/>
    <property type="match status" value="1"/>
</dbReference>
<gene>
    <name evidence="19" type="primary">cox2</name>
    <name evidence="25" type="synonym">COX2</name>
</gene>
<evidence type="ECO:0000313" key="19">
    <source>
        <dbReference type="EMBL" id="AJC10799.1"/>
    </source>
</evidence>
<dbReference type="PROSITE" id="PS50999">
    <property type="entry name" value="COX2_TM"/>
    <property type="match status" value="1"/>
</dbReference>
<dbReference type="Pfam" id="PF02790">
    <property type="entry name" value="COX2_TM"/>
    <property type="match status" value="1"/>
</dbReference>
<evidence type="ECO:0000313" key="22">
    <source>
        <dbReference type="EMBL" id="AJC10838.1"/>
    </source>
</evidence>
<evidence type="ECO:0000313" key="25">
    <source>
        <dbReference type="EMBL" id="QID02669.1"/>
    </source>
</evidence>
<dbReference type="InterPro" id="IPR011759">
    <property type="entry name" value="Cyt_c_oxidase_su2_TM_dom"/>
</dbReference>
<evidence type="ECO:0000256" key="3">
    <source>
        <dbReference type="ARBA" id="ARBA00015946"/>
    </source>
</evidence>
<dbReference type="GeneID" id="44796773"/>
<keyword evidence="15" id="KW-0999">Mitochondrion inner membrane</keyword>
<evidence type="ECO:0000256" key="8">
    <source>
        <dbReference type="ARBA" id="ARBA00022842"/>
    </source>
</evidence>
<dbReference type="InterPro" id="IPR036257">
    <property type="entry name" value="Cyt_c_oxidase_su2_TM_sf"/>
</dbReference>
<dbReference type="Gene3D" id="1.10.287.90">
    <property type="match status" value="1"/>
</dbReference>
<dbReference type="SUPFAM" id="SSF81464">
    <property type="entry name" value="Cytochrome c oxidase subunit II-like, transmembrane region"/>
    <property type="match status" value="1"/>
</dbReference>
<dbReference type="Gene3D" id="2.60.40.420">
    <property type="entry name" value="Cupredoxins - blue copper proteins"/>
    <property type="match status" value="1"/>
</dbReference>
<dbReference type="GO" id="GO:0042773">
    <property type="term" value="P:ATP synthesis coupled electron transport"/>
    <property type="evidence" value="ECO:0007669"/>
    <property type="project" value="TreeGrafter"/>
</dbReference>
<organism evidence="19">
    <name type="scientific">Macoma balthica</name>
    <name type="common">Baltic tellin</name>
    <name type="synonym">Limecola balthica</name>
    <dbReference type="NCBI Taxonomy" id="1903275"/>
    <lineage>
        <taxon>Eukaryota</taxon>
        <taxon>Metazoa</taxon>
        <taxon>Spiralia</taxon>
        <taxon>Lophotrochozoa</taxon>
        <taxon>Mollusca</taxon>
        <taxon>Bivalvia</taxon>
        <taxon>Autobranchia</taxon>
        <taxon>Heteroconchia</taxon>
        <taxon>Euheterodonta</taxon>
        <taxon>Imparidentia</taxon>
        <taxon>Neoheterodontei</taxon>
        <taxon>Cardiida</taxon>
        <taxon>Tellinoidea</taxon>
        <taxon>Tellinidae</taxon>
        <taxon>Macoma</taxon>
    </lineage>
</organism>
<evidence type="ECO:0000313" key="21">
    <source>
        <dbReference type="EMBL" id="AJC10825.1"/>
    </source>
</evidence>
<keyword evidence="8" id="KW-0460">Magnesium</keyword>
<dbReference type="PANTHER" id="PTHR22888">
    <property type="entry name" value="CYTOCHROME C OXIDASE, SUBUNIT II"/>
    <property type="match status" value="1"/>
</dbReference>
<evidence type="ECO:0000256" key="1">
    <source>
        <dbReference type="ARBA" id="ARBA00004141"/>
    </source>
</evidence>
<reference evidence="24" key="2">
    <citation type="submission" date="2018-05" db="EMBL/GenBank/DDBJ databases">
        <title>Complete mitogenomes of Limecola baltica reveal old and feature-rich doubly uniparental inheritance of mitochondria in Tellinidae.</title>
        <authorList>
            <person name="Smietanka B."/>
            <person name="Lubosny M."/>
            <person name="Lasota R."/>
            <person name="Burzynski A."/>
        </authorList>
    </citation>
    <scope>NUCLEOTIDE SEQUENCE</scope>
    <source>
        <strain evidence="24">F-61-1</strain>
    </source>
</reference>
<keyword evidence="13 15" id="KW-0472">Membrane</keyword>
<dbReference type="SMR" id="A0A0B4U5G3"/>
<evidence type="ECO:0000313" key="24">
    <source>
        <dbReference type="EMBL" id="QBM07767.1"/>
    </source>
</evidence>
<evidence type="ECO:0000256" key="6">
    <source>
        <dbReference type="ARBA" id="ARBA00022692"/>
    </source>
</evidence>
<comment type="cofactor">
    <cofactor evidence="15">
        <name>Cu cation</name>
        <dbReference type="ChEBI" id="CHEBI:23378"/>
    </cofactor>
    <text evidence="15">Binds a copper A center.</text>
</comment>
<dbReference type="EMBL" id="MN528028">
    <property type="protein sequence ID" value="QID02669.1"/>
    <property type="molecule type" value="Genomic_DNA"/>
</dbReference>
<dbReference type="EMBL" id="KM373200">
    <property type="protein sequence ID" value="AJC10799.1"/>
    <property type="molecule type" value="Genomic_DNA"/>
</dbReference>
<feature type="domain" description="Cytochrome oxidase subunit II copper A binding" evidence="17">
    <location>
        <begin position="100"/>
        <end position="274"/>
    </location>
</feature>
<evidence type="ECO:0000313" key="20">
    <source>
        <dbReference type="EMBL" id="AJC10812.1"/>
    </source>
</evidence>
<evidence type="ECO:0000256" key="14">
    <source>
        <dbReference type="ARBA" id="ARBA00049512"/>
    </source>
</evidence>
<evidence type="ECO:0000256" key="11">
    <source>
        <dbReference type="ARBA" id="ARBA00022989"/>
    </source>
</evidence>
<dbReference type="GO" id="GO:0004129">
    <property type="term" value="F:cytochrome-c oxidase activity"/>
    <property type="evidence" value="ECO:0007669"/>
    <property type="project" value="UniProtKB-EC"/>
</dbReference>
<evidence type="ECO:0000256" key="16">
    <source>
        <dbReference type="SAM" id="Phobius"/>
    </source>
</evidence>
<sequence length="284" mass="31863">MPGIYGQMGLCDWGCASGLGLVFLHDYLVCACFMIMSVVASVLFLVVPKVSYFCGGIHFRNVYRNNSLELWWTIIPILLIIIMGYPSFVQLYAMGMNDKPKFITVKVTGHQWYWSYEYLVHLPSLISLADELGVFNNYNNQGASKGELEANVQFEGVSDWLISYDSYTVNNVDGVLESGFRYGQFVDYPMVLPGDSNVEVKVTSADVIHCWTIQGLGVKMDAVPGRVNSAHFSDLRPGFSAWGGCSEMCGVNHWQMSAEVEVLTVSDFILWILTWVYSDIKDLD</sequence>
<evidence type="ECO:0000256" key="2">
    <source>
        <dbReference type="ARBA" id="ARBA00007866"/>
    </source>
</evidence>
<comment type="similarity">
    <text evidence="2 15">Belongs to the cytochrome c oxidase subunit 2 family.</text>
</comment>
<proteinExistence type="inferred from homology"/>
<dbReference type="InterPro" id="IPR008972">
    <property type="entry name" value="Cupredoxin"/>
</dbReference>
<dbReference type="Pfam" id="PF00116">
    <property type="entry name" value="COX2"/>
    <property type="match status" value="1"/>
</dbReference>
<evidence type="ECO:0000259" key="17">
    <source>
        <dbReference type="PROSITE" id="PS50857"/>
    </source>
</evidence>
<evidence type="ECO:0000259" key="18">
    <source>
        <dbReference type="PROSITE" id="PS50999"/>
    </source>
</evidence>
<evidence type="ECO:0000256" key="4">
    <source>
        <dbReference type="ARBA" id="ARBA00022448"/>
    </source>
</evidence>
<keyword evidence="7 15" id="KW-0479">Metal-binding</keyword>
<dbReference type="InterPro" id="IPR001505">
    <property type="entry name" value="Copper_CuA"/>
</dbReference>
<dbReference type="EMBL" id="MH285592">
    <property type="protein sequence ID" value="QBM07767.1"/>
    <property type="molecule type" value="Genomic_DNA"/>
</dbReference>
<keyword evidence="6 15" id="KW-0812">Transmembrane</keyword>
<dbReference type="EMBL" id="KM373203">
    <property type="protein sequence ID" value="AJC10838.1"/>
    <property type="molecule type" value="Genomic_DNA"/>
</dbReference>
<evidence type="ECO:0000256" key="7">
    <source>
        <dbReference type="ARBA" id="ARBA00022723"/>
    </source>
</evidence>
<dbReference type="PANTHER" id="PTHR22888:SF9">
    <property type="entry name" value="CYTOCHROME C OXIDASE SUBUNIT 2"/>
    <property type="match status" value="1"/>
</dbReference>
<keyword evidence="11 16" id="KW-1133">Transmembrane helix</keyword>
<keyword evidence="10 15" id="KW-0249">Electron transport</keyword>
<feature type="domain" description="Cytochrome oxidase subunit II transmembrane region profile" evidence="18">
    <location>
        <begin position="2"/>
        <end position="98"/>
    </location>
</feature>
<dbReference type="PRINTS" id="PR01166">
    <property type="entry name" value="CYCOXIDASEII"/>
</dbReference>
<accession>A0A0B4U5G3</accession>
<comment type="catalytic activity">
    <reaction evidence="14">
        <text>4 Fe(II)-[cytochrome c] + O2 + 8 H(+)(in) = 4 Fe(III)-[cytochrome c] + 2 H2O + 4 H(+)(out)</text>
        <dbReference type="Rhea" id="RHEA:11436"/>
        <dbReference type="Rhea" id="RHEA-COMP:10350"/>
        <dbReference type="Rhea" id="RHEA-COMP:14399"/>
        <dbReference type="ChEBI" id="CHEBI:15377"/>
        <dbReference type="ChEBI" id="CHEBI:15378"/>
        <dbReference type="ChEBI" id="CHEBI:15379"/>
        <dbReference type="ChEBI" id="CHEBI:29033"/>
        <dbReference type="ChEBI" id="CHEBI:29034"/>
        <dbReference type="EC" id="7.1.1.9"/>
    </reaction>
    <physiologicalReaction direction="left-to-right" evidence="14">
        <dbReference type="Rhea" id="RHEA:11437"/>
    </physiologicalReaction>
</comment>
<dbReference type="GO" id="GO:0005743">
    <property type="term" value="C:mitochondrial inner membrane"/>
    <property type="evidence" value="ECO:0007669"/>
    <property type="project" value="UniProtKB-SubCell"/>
</dbReference>
<evidence type="ECO:0000256" key="5">
    <source>
        <dbReference type="ARBA" id="ARBA00022660"/>
    </source>
</evidence>
<reference evidence="19" key="1">
    <citation type="journal article" date="2014" name="BMC Evol. Biol.">
        <title>Mitochondrial genomes of the Baltic clam Macoma balthica (Bivalvia: Tellinidae): setting the stage for studying mito-nuclear incompatibilities.</title>
        <authorList>
            <person name="Saunier A."/>
            <person name="Garcia P."/>
            <person name="Becquet V."/>
            <person name="Marsaud N."/>
            <person name="Escudie F."/>
            <person name="Pante E."/>
        </authorList>
    </citation>
    <scope>NUCLEOTIDE SEQUENCE</scope>
    <source>
        <strain evidence="19">A10</strain>
        <strain evidence="20">A6</strain>
        <strain evidence="21">M12</strain>
        <strain evidence="23">W20</strain>
        <strain evidence="22">W4</strain>
        <tissue evidence="19">Muscle foot</tissue>
    </source>
</reference>
<keyword evidence="12 15" id="KW-0186">Copper</keyword>
<feature type="transmembrane region" description="Helical" evidence="16">
    <location>
        <begin position="70"/>
        <end position="93"/>
    </location>
</feature>
<dbReference type="GO" id="GO:0005507">
    <property type="term" value="F:copper ion binding"/>
    <property type="evidence" value="ECO:0007669"/>
    <property type="project" value="InterPro"/>
</dbReference>
<keyword evidence="4 15" id="KW-0813">Transport</keyword>
<dbReference type="RefSeq" id="YP_009740340.1">
    <property type="nucleotide sequence ID" value="NC_046519.1"/>
</dbReference>
<dbReference type="EMBL" id="KM373204">
    <property type="protein sequence ID" value="AJC10851.1"/>
    <property type="molecule type" value="Genomic_DNA"/>
</dbReference>
<evidence type="ECO:0000256" key="15">
    <source>
        <dbReference type="RuleBase" id="RU000457"/>
    </source>
</evidence>
<evidence type="ECO:0000256" key="9">
    <source>
        <dbReference type="ARBA" id="ARBA00022967"/>
    </source>
</evidence>
<dbReference type="InterPro" id="IPR045187">
    <property type="entry name" value="CcO_II"/>
</dbReference>
<dbReference type="EMBL" id="KM373201">
    <property type="protein sequence ID" value="AJC10812.1"/>
    <property type="molecule type" value="Genomic_DNA"/>
</dbReference>
<reference evidence="25" key="3">
    <citation type="submission" date="2019-09" db="EMBL/GenBank/DDBJ databases">
        <title>Unorthodox features in two venerid bivalves with doubly uniparental inheritance of mitochondria.</title>
        <authorList>
            <person name="Capt C."/>
            <person name="Bouvet K."/>
            <person name="Guerra D."/>
            <person name="Robicheau B.M."/>
            <person name="Stewart D.T."/>
            <person name="Pante E."/>
            <person name="Breton S."/>
        </authorList>
    </citation>
    <scope>NUCLEOTIDE SEQUENCE</scope>
</reference>
<dbReference type="PROSITE" id="PS00078">
    <property type="entry name" value="COX2"/>
    <property type="match status" value="1"/>
</dbReference>